<dbReference type="InterPro" id="IPR011055">
    <property type="entry name" value="Dup_hybrid_motif"/>
</dbReference>
<dbReference type="eggNOG" id="COG0739">
    <property type="taxonomic scope" value="Bacteria"/>
</dbReference>
<dbReference type="Gene3D" id="2.70.70.10">
    <property type="entry name" value="Glucose Permease (Domain IIA)"/>
    <property type="match status" value="1"/>
</dbReference>
<dbReference type="KEGG" id="nwa:Nwat_0236"/>
<evidence type="ECO:0000313" key="3">
    <source>
        <dbReference type="EMBL" id="ADJ27206.1"/>
    </source>
</evidence>
<dbReference type="PANTHER" id="PTHR21666:SF291">
    <property type="entry name" value="STAGE II SPORULATION PROTEIN Q"/>
    <property type="match status" value="1"/>
</dbReference>
<keyword evidence="4" id="KW-1185">Reference proteome</keyword>
<proteinExistence type="predicted"/>
<dbReference type="EMBL" id="CP002086">
    <property type="protein sequence ID" value="ADJ27206.1"/>
    <property type="molecule type" value="Genomic_DNA"/>
</dbReference>
<dbReference type="SUPFAM" id="SSF51261">
    <property type="entry name" value="Duplicated hybrid motif"/>
    <property type="match status" value="1"/>
</dbReference>
<dbReference type="FunFam" id="2.70.70.10:FF:000006">
    <property type="entry name" value="M23 family peptidase"/>
    <property type="match status" value="1"/>
</dbReference>
<dbReference type="InterPro" id="IPR050570">
    <property type="entry name" value="Cell_wall_metabolism_enzyme"/>
</dbReference>
<evidence type="ECO:0000256" key="1">
    <source>
        <dbReference type="SAM" id="Phobius"/>
    </source>
</evidence>
<dbReference type="CDD" id="cd12797">
    <property type="entry name" value="M23_peptidase"/>
    <property type="match status" value="1"/>
</dbReference>
<evidence type="ECO:0000259" key="2">
    <source>
        <dbReference type="Pfam" id="PF01551"/>
    </source>
</evidence>
<dbReference type="RefSeq" id="WP_013219317.1">
    <property type="nucleotide sequence ID" value="NC_014315.1"/>
</dbReference>
<dbReference type="MEROPS" id="M23.011"/>
<gene>
    <name evidence="3" type="ordered locus">Nwat_0236</name>
</gene>
<organism evidence="3 4">
    <name type="scientific">Nitrosococcus watsoni (strain C-113)</name>
    <dbReference type="NCBI Taxonomy" id="105559"/>
    <lineage>
        <taxon>Bacteria</taxon>
        <taxon>Pseudomonadati</taxon>
        <taxon>Pseudomonadota</taxon>
        <taxon>Gammaproteobacteria</taxon>
        <taxon>Chromatiales</taxon>
        <taxon>Chromatiaceae</taxon>
        <taxon>Nitrosococcus</taxon>
    </lineage>
</organism>
<dbReference type="HOGENOM" id="CLU_029425_2_2_6"/>
<dbReference type="PANTHER" id="PTHR21666">
    <property type="entry name" value="PEPTIDASE-RELATED"/>
    <property type="match status" value="1"/>
</dbReference>
<dbReference type="GO" id="GO:0004222">
    <property type="term" value="F:metalloendopeptidase activity"/>
    <property type="evidence" value="ECO:0007669"/>
    <property type="project" value="TreeGrafter"/>
</dbReference>
<dbReference type="Pfam" id="PF01551">
    <property type="entry name" value="Peptidase_M23"/>
    <property type="match status" value="1"/>
</dbReference>
<accession>D8K8Z6</accession>
<keyword evidence="1" id="KW-1133">Transmembrane helix</keyword>
<evidence type="ECO:0000313" key="4">
    <source>
        <dbReference type="Proteomes" id="UP000000393"/>
    </source>
</evidence>
<sequence>MDIIILPTASKSRNCIHLGTRAFFVCLFLILTLLLLTVYGAYRFGIRTQFTVQQESLAQMQILTKEWQTRLAQQQAMLAATTKQAEEGLGVLAQRLGYLQANVIRLNALGQRLIVYADLEQGEFDFTHPPAMGGPESRIGDIPKLSDFLATMGQLAQEITDRQQQLRLLETMLLEWDMQQAALPAGRPLHQGWLSSRYGYRTDPFNGRREFHSGVDFAGKAGTKVLAVAAGVVTWVGKRSGYGRMVEINHGNGYVTRYAHNRKNLVQVGEHIVKGQAIALLGSSGRSTGPHVHLEVLYGGRTVDPLQFVRAVEDS</sequence>
<name>D8K8Z6_NITWC</name>
<feature type="domain" description="M23ase beta-sheet core" evidence="2">
    <location>
        <begin position="211"/>
        <end position="305"/>
    </location>
</feature>
<feature type="transmembrane region" description="Helical" evidence="1">
    <location>
        <begin position="21"/>
        <end position="42"/>
    </location>
</feature>
<keyword evidence="1" id="KW-0472">Membrane</keyword>
<keyword evidence="1" id="KW-0812">Transmembrane</keyword>
<dbReference type="AlphaFoldDB" id="D8K8Z6"/>
<dbReference type="OrthoDB" id="9805070at2"/>
<dbReference type="STRING" id="105559.Nwat_0236"/>
<protein>
    <submittedName>
        <fullName evidence="3">Peptidase M23</fullName>
    </submittedName>
</protein>
<reference evidence="3 4" key="1">
    <citation type="submission" date="2010-06" db="EMBL/GenBank/DDBJ databases">
        <title>Complete sequence of chromosome of Nitrosococcus watsoni C-113.</title>
        <authorList>
            <consortium name="US DOE Joint Genome Institute"/>
            <person name="Lucas S."/>
            <person name="Copeland A."/>
            <person name="Lapidus A."/>
            <person name="Cheng J.-F."/>
            <person name="Bruce D."/>
            <person name="Goodwin L."/>
            <person name="Pitluck S."/>
            <person name="Malfatti S.A."/>
            <person name="Chain P.S.G."/>
            <person name="Land M."/>
            <person name="Hauser L."/>
            <person name="Kyrpides N."/>
            <person name="Ivanova N."/>
            <person name="Cambell M.A."/>
            <person name="Heidelberg J.F."/>
            <person name="Klotz M.G."/>
            <person name="Woyke T."/>
        </authorList>
    </citation>
    <scope>NUCLEOTIDE SEQUENCE [LARGE SCALE GENOMIC DNA]</scope>
    <source>
        <strain evidence="3 4">C-113</strain>
    </source>
</reference>
<dbReference type="Proteomes" id="UP000000393">
    <property type="component" value="Chromosome"/>
</dbReference>
<dbReference type="InterPro" id="IPR016047">
    <property type="entry name" value="M23ase_b-sheet_dom"/>
</dbReference>